<dbReference type="Pfam" id="PF11906">
    <property type="entry name" value="DUF3426"/>
    <property type="match status" value="1"/>
</dbReference>
<comment type="caution">
    <text evidence="4">The sequence shown here is derived from an EMBL/GenBank/DDBJ whole genome shotgun (WGS) entry which is preliminary data.</text>
</comment>
<dbReference type="AlphaFoldDB" id="A0A3A3FNI2"/>
<protein>
    <submittedName>
        <fullName evidence="4">DUF3426 domain-containing protein</fullName>
    </submittedName>
</protein>
<feature type="region of interest" description="Disordered" evidence="1">
    <location>
        <begin position="162"/>
        <end position="212"/>
    </location>
</feature>
<dbReference type="Proteomes" id="UP000265955">
    <property type="component" value="Unassembled WGS sequence"/>
</dbReference>
<dbReference type="InterPro" id="IPR021834">
    <property type="entry name" value="DUF3426"/>
</dbReference>
<dbReference type="RefSeq" id="WP_119767714.1">
    <property type="nucleotide sequence ID" value="NZ_QYUO01000001.1"/>
</dbReference>
<accession>A0A3A3FNI2</accession>
<organism evidence="4 5">
    <name type="scientific">Noviherbaspirillum saxi</name>
    <dbReference type="NCBI Taxonomy" id="2320863"/>
    <lineage>
        <taxon>Bacteria</taxon>
        <taxon>Pseudomonadati</taxon>
        <taxon>Pseudomonadota</taxon>
        <taxon>Betaproteobacteria</taxon>
        <taxon>Burkholderiales</taxon>
        <taxon>Oxalobacteraceae</taxon>
        <taxon>Noviherbaspirillum</taxon>
    </lineage>
</organism>
<dbReference type="NCBIfam" id="TIGR02098">
    <property type="entry name" value="MJ0042_CXXC"/>
    <property type="match status" value="1"/>
</dbReference>
<feature type="domain" description="Zinc finger/thioredoxin putative" evidence="3">
    <location>
        <begin position="3"/>
        <end position="38"/>
    </location>
</feature>
<sequence length="391" mass="41896">MALATQCPHCHTTFRVAHDQLKLRAGLVRCGACKQIFNGIENLLHPEDLAQDTPSAPTPAAPQSAVSSEPATSPVATEASAADVASADTQERQSGEQTHGDLPPSNSDAVINDAGITPDAANPPAAIEPAHADTSGGIDTQPSRDDPLLRMTLIDIAHVPRKPSADDVVTSADDKHGEDPVEQAIDDLQARPWRRKPGASTDGESDALDAADAADYEEPGFVRQARRRERLDRAMNIFMGTASALLLGVLIAQAAYVFRDQIAAHIPQAQPILAAACARSGCQVGLPSRVDSVSIESSELQTLAADSNTFSLTVLLRNHGSTVQAWPSIELTLNDNAEKPVVRRVFQPRDYLASTKELERGFAPASEQPLKLYFELSQLKAAGYRVYLFYP</sequence>
<keyword evidence="2" id="KW-1133">Transmembrane helix</keyword>
<gene>
    <name evidence="4" type="ORF">D3871_03950</name>
</gene>
<keyword evidence="2" id="KW-0472">Membrane</keyword>
<reference evidence="5" key="1">
    <citation type="submission" date="2018-09" db="EMBL/GenBank/DDBJ databases">
        <authorList>
            <person name="Zhu H."/>
        </authorList>
    </citation>
    <scope>NUCLEOTIDE SEQUENCE [LARGE SCALE GENOMIC DNA]</scope>
    <source>
        <strain evidence="5">K1R23-30</strain>
    </source>
</reference>
<evidence type="ECO:0000313" key="4">
    <source>
        <dbReference type="EMBL" id="RJF97767.1"/>
    </source>
</evidence>
<feature type="compositionally biased region" description="Low complexity" evidence="1">
    <location>
        <begin position="75"/>
        <end position="88"/>
    </location>
</feature>
<feature type="region of interest" description="Disordered" evidence="1">
    <location>
        <begin position="49"/>
        <end position="145"/>
    </location>
</feature>
<keyword evidence="5" id="KW-1185">Reference proteome</keyword>
<feature type="transmembrane region" description="Helical" evidence="2">
    <location>
        <begin position="236"/>
        <end position="258"/>
    </location>
</feature>
<dbReference type="InterPro" id="IPR011723">
    <property type="entry name" value="Znf/thioredoxin_put"/>
</dbReference>
<name>A0A3A3FNI2_9BURK</name>
<feature type="compositionally biased region" description="Acidic residues" evidence="1">
    <location>
        <begin position="203"/>
        <end position="212"/>
    </location>
</feature>
<evidence type="ECO:0000256" key="2">
    <source>
        <dbReference type="SAM" id="Phobius"/>
    </source>
</evidence>
<evidence type="ECO:0000256" key="1">
    <source>
        <dbReference type="SAM" id="MobiDB-lite"/>
    </source>
</evidence>
<keyword evidence="2" id="KW-0812">Transmembrane</keyword>
<evidence type="ECO:0000259" key="3">
    <source>
        <dbReference type="Pfam" id="PF13719"/>
    </source>
</evidence>
<proteinExistence type="predicted"/>
<dbReference type="EMBL" id="QYUO01000001">
    <property type="protein sequence ID" value="RJF97767.1"/>
    <property type="molecule type" value="Genomic_DNA"/>
</dbReference>
<evidence type="ECO:0000313" key="5">
    <source>
        <dbReference type="Proteomes" id="UP000265955"/>
    </source>
</evidence>
<dbReference type="Pfam" id="PF13719">
    <property type="entry name" value="Zn_ribbon_5"/>
    <property type="match status" value="1"/>
</dbReference>
<dbReference type="OrthoDB" id="5294582at2"/>